<sequence length="260" mass="30727">MKQKFEKYSTESIHFLNDTPLPAVLEFKLKETRQKKPAISLLDLGSGDGAWIHSMLKRNLINFEHDQITASDLSVDRLNATKQFLPQVKTVQSDACHIDALPDKQFDVILCTMLIEHVDDDRELLKEIRRLLKDDGWAYVTTVVKKWYGLYIYRNNGHIVLDPTHVREYPSLKKFVQLEENAGFKINRYKQLIYKFQLSDLFFRLLVKLKILKPKSLRTIYMKNPWKTIRNLFRIPILGFYVAETIIQSNRSEKYKRHIL</sequence>
<dbReference type="Gene3D" id="3.40.50.150">
    <property type="entry name" value="Vaccinia Virus protein VP39"/>
    <property type="match status" value="1"/>
</dbReference>
<dbReference type="CDD" id="cd02440">
    <property type="entry name" value="AdoMet_MTases"/>
    <property type="match status" value="1"/>
</dbReference>
<dbReference type="SUPFAM" id="SSF53335">
    <property type="entry name" value="S-adenosyl-L-methionine-dependent methyltransferases"/>
    <property type="match status" value="1"/>
</dbReference>
<dbReference type="EMBL" id="LBVO01000014">
    <property type="protein sequence ID" value="KKQ90039.1"/>
    <property type="molecule type" value="Genomic_DNA"/>
</dbReference>
<organism evidence="1 2">
    <name type="scientific">Berkelbacteria bacterium GW2011_GWA2_38_9</name>
    <dbReference type="NCBI Taxonomy" id="1618334"/>
    <lineage>
        <taxon>Bacteria</taxon>
        <taxon>Candidatus Berkelbacteria</taxon>
    </lineage>
</organism>
<dbReference type="PANTHER" id="PTHR43861">
    <property type="entry name" value="TRANS-ACONITATE 2-METHYLTRANSFERASE-RELATED"/>
    <property type="match status" value="1"/>
</dbReference>
<comment type="caution">
    <text evidence="1">The sequence shown here is derived from an EMBL/GenBank/DDBJ whole genome shotgun (WGS) entry which is preliminary data.</text>
</comment>
<accession>A0A0G0NVY0</accession>
<dbReference type="InterPro" id="IPR029063">
    <property type="entry name" value="SAM-dependent_MTases_sf"/>
</dbReference>
<dbReference type="AlphaFoldDB" id="A0A0G0NVY0"/>
<name>A0A0G0NVY0_9BACT</name>
<protein>
    <submittedName>
        <fullName evidence="1">Transcriptional regulator</fullName>
    </submittedName>
</protein>
<gene>
    <name evidence="1" type="ORF">UT11_C0014G0003</name>
</gene>
<evidence type="ECO:0000313" key="2">
    <source>
        <dbReference type="Proteomes" id="UP000033934"/>
    </source>
</evidence>
<dbReference type="Pfam" id="PF13489">
    <property type="entry name" value="Methyltransf_23"/>
    <property type="match status" value="1"/>
</dbReference>
<reference evidence="1 2" key="1">
    <citation type="journal article" date="2015" name="Nature">
        <title>rRNA introns, odd ribosomes, and small enigmatic genomes across a large radiation of phyla.</title>
        <authorList>
            <person name="Brown C.T."/>
            <person name="Hug L.A."/>
            <person name="Thomas B.C."/>
            <person name="Sharon I."/>
            <person name="Castelle C.J."/>
            <person name="Singh A."/>
            <person name="Wilkins M.J."/>
            <person name="Williams K.H."/>
            <person name="Banfield J.F."/>
        </authorList>
    </citation>
    <scope>NUCLEOTIDE SEQUENCE [LARGE SCALE GENOMIC DNA]</scope>
</reference>
<dbReference type="Proteomes" id="UP000033934">
    <property type="component" value="Unassembled WGS sequence"/>
</dbReference>
<evidence type="ECO:0000313" key="1">
    <source>
        <dbReference type="EMBL" id="KKQ90039.1"/>
    </source>
</evidence>
<proteinExistence type="predicted"/>